<evidence type="ECO:0000313" key="1">
    <source>
        <dbReference type="EMBL" id="MDQ0305363.1"/>
    </source>
</evidence>
<organism evidence="1 2">
    <name type="scientific">Ancylobacter polymorphus</name>
    <dbReference type="NCBI Taxonomy" id="223390"/>
    <lineage>
        <taxon>Bacteria</taxon>
        <taxon>Pseudomonadati</taxon>
        <taxon>Pseudomonadota</taxon>
        <taxon>Alphaproteobacteria</taxon>
        <taxon>Hyphomicrobiales</taxon>
        <taxon>Xanthobacteraceae</taxon>
        <taxon>Ancylobacter</taxon>
    </lineage>
</organism>
<dbReference type="RefSeq" id="WP_307023342.1">
    <property type="nucleotide sequence ID" value="NZ_JAUSUI010000013.1"/>
</dbReference>
<gene>
    <name evidence="1" type="ORF">J2S75_004415</name>
</gene>
<dbReference type="EMBL" id="JAUSUI010000013">
    <property type="protein sequence ID" value="MDQ0305363.1"/>
    <property type="molecule type" value="Genomic_DNA"/>
</dbReference>
<reference evidence="1 2" key="1">
    <citation type="submission" date="2023-07" db="EMBL/GenBank/DDBJ databases">
        <title>Genomic Encyclopedia of Type Strains, Phase IV (KMG-IV): sequencing the most valuable type-strain genomes for metagenomic binning, comparative biology and taxonomic classification.</title>
        <authorList>
            <person name="Goeker M."/>
        </authorList>
    </citation>
    <scope>NUCLEOTIDE SEQUENCE [LARGE SCALE GENOMIC DNA]</scope>
    <source>
        <strain evidence="1 2">DSM 2457</strain>
    </source>
</reference>
<comment type="caution">
    <text evidence="1">The sequence shown here is derived from an EMBL/GenBank/DDBJ whole genome shotgun (WGS) entry which is preliminary data.</text>
</comment>
<evidence type="ECO:0000313" key="2">
    <source>
        <dbReference type="Proteomes" id="UP001224682"/>
    </source>
</evidence>
<protein>
    <submittedName>
        <fullName evidence="1">Uncharacterized protein</fullName>
    </submittedName>
</protein>
<keyword evidence="2" id="KW-1185">Reference proteome</keyword>
<accession>A0ABU0BJB8</accession>
<proteinExistence type="predicted"/>
<sequence>MKLRSYGIRLVMPPDTAPKDGSWFVGIPRYPLEPVRMVWDRQMLCFLTEGFAMVDNLACWLKGRVDPPYQ</sequence>
<name>A0ABU0BJB8_9HYPH</name>
<dbReference type="Proteomes" id="UP001224682">
    <property type="component" value="Unassembled WGS sequence"/>
</dbReference>